<dbReference type="InterPro" id="IPR029028">
    <property type="entry name" value="Alpha/beta_knot_MTases"/>
</dbReference>
<feature type="domain" description="Ribosomal RNA small subunit methyltransferase E PUA-like" evidence="12">
    <location>
        <begin position="68"/>
        <end position="113"/>
    </location>
</feature>
<dbReference type="AlphaFoldDB" id="A0A9D4U3L9"/>
<comment type="subcellular location">
    <subcellularLocation>
        <location evidence="1">Cytoplasm</location>
    </subcellularLocation>
</comment>
<dbReference type="OrthoDB" id="3465at2759"/>
<evidence type="ECO:0000313" key="13">
    <source>
        <dbReference type="EMBL" id="KAI5060740.1"/>
    </source>
</evidence>
<keyword evidence="4" id="KW-0963">Cytoplasm</keyword>
<dbReference type="InterPro" id="IPR006700">
    <property type="entry name" value="RsmE"/>
</dbReference>
<dbReference type="InterPro" id="IPR046886">
    <property type="entry name" value="RsmE_MTase_dom"/>
</dbReference>
<dbReference type="InterPro" id="IPR029026">
    <property type="entry name" value="tRNA_m1G_MTases_N"/>
</dbReference>
<dbReference type="InterPro" id="IPR046887">
    <property type="entry name" value="RsmE_PUA-like"/>
</dbReference>
<dbReference type="SUPFAM" id="SSF75217">
    <property type="entry name" value="alpha/beta knot"/>
    <property type="match status" value="1"/>
</dbReference>
<evidence type="ECO:0000256" key="2">
    <source>
        <dbReference type="ARBA" id="ARBA00005528"/>
    </source>
</evidence>
<dbReference type="PANTHER" id="PTHR30027">
    <property type="entry name" value="RIBOSOMAL RNA SMALL SUBUNIT METHYLTRANSFERASE E"/>
    <property type="match status" value="1"/>
</dbReference>
<protein>
    <recommendedName>
        <fullName evidence="3">16S rRNA (uracil(1498)-N(3))-methyltransferase</fullName>
        <ecNumber evidence="3">2.1.1.193</ecNumber>
    </recommendedName>
</protein>
<dbReference type="EC" id="2.1.1.193" evidence="3"/>
<keyword evidence="14" id="KW-1185">Reference proteome</keyword>
<evidence type="ECO:0000256" key="3">
    <source>
        <dbReference type="ARBA" id="ARBA00012328"/>
    </source>
</evidence>
<evidence type="ECO:0000313" key="14">
    <source>
        <dbReference type="Proteomes" id="UP000886520"/>
    </source>
</evidence>
<comment type="caution">
    <text evidence="13">The sequence shown here is derived from an EMBL/GenBank/DDBJ whole genome shotgun (WGS) entry which is preliminary data.</text>
</comment>
<dbReference type="GO" id="GO:0070475">
    <property type="term" value="P:rRNA base methylation"/>
    <property type="evidence" value="ECO:0007669"/>
    <property type="project" value="TreeGrafter"/>
</dbReference>
<dbReference type="InterPro" id="IPR015947">
    <property type="entry name" value="PUA-like_sf"/>
</dbReference>
<dbReference type="Pfam" id="PF20260">
    <property type="entry name" value="PUA_4"/>
    <property type="match status" value="1"/>
</dbReference>
<organism evidence="13 14">
    <name type="scientific">Adiantum capillus-veneris</name>
    <name type="common">Maidenhair fern</name>
    <dbReference type="NCBI Taxonomy" id="13818"/>
    <lineage>
        <taxon>Eukaryota</taxon>
        <taxon>Viridiplantae</taxon>
        <taxon>Streptophyta</taxon>
        <taxon>Embryophyta</taxon>
        <taxon>Tracheophyta</taxon>
        <taxon>Polypodiopsida</taxon>
        <taxon>Polypodiidae</taxon>
        <taxon>Polypodiales</taxon>
        <taxon>Pteridineae</taxon>
        <taxon>Pteridaceae</taxon>
        <taxon>Vittarioideae</taxon>
        <taxon>Adiantum</taxon>
    </lineage>
</organism>
<dbReference type="NCBIfam" id="TIGR00046">
    <property type="entry name" value="RsmE family RNA methyltransferase"/>
    <property type="match status" value="1"/>
</dbReference>
<dbReference type="GO" id="GO:0005737">
    <property type="term" value="C:cytoplasm"/>
    <property type="evidence" value="ECO:0007669"/>
    <property type="project" value="UniProtKB-SubCell"/>
</dbReference>
<dbReference type="Proteomes" id="UP000886520">
    <property type="component" value="Chromosome 24"/>
</dbReference>
<evidence type="ECO:0000256" key="8">
    <source>
        <dbReference type="ARBA" id="ARBA00022691"/>
    </source>
</evidence>
<evidence type="ECO:0000256" key="6">
    <source>
        <dbReference type="ARBA" id="ARBA00022603"/>
    </source>
</evidence>
<evidence type="ECO:0000256" key="1">
    <source>
        <dbReference type="ARBA" id="ARBA00004496"/>
    </source>
</evidence>
<evidence type="ECO:0000256" key="4">
    <source>
        <dbReference type="ARBA" id="ARBA00022490"/>
    </source>
</evidence>
<reference evidence="13" key="1">
    <citation type="submission" date="2021-01" db="EMBL/GenBank/DDBJ databases">
        <title>Adiantum capillus-veneris genome.</title>
        <authorList>
            <person name="Fang Y."/>
            <person name="Liao Q."/>
        </authorList>
    </citation>
    <scope>NUCLEOTIDE SEQUENCE</scope>
    <source>
        <strain evidence="13">H3</strain>
        <tissue evidence="13">Leaf</tissue>
    </source>
</reference>
<proteinExistence type="inferred from homology"/>
<evidence type="ECO:0000256" key="10">
    <source>
        <dbReference type="ARBA" id="ARBA00047944"/>
    </source>
</evidence>
<sequence length="295" mass="31482">MAALLASTAKVLREPLASTFYLPKKKLFACTFSALRTHVSASPDKAVGGLPRFFVEKLPSLQGSTISIEGDEFWHMSKVLRLATDDRVELFDGKGGIVEGVVTATSRNSIHITAAGDVFHLSPVGPFWHVAAAFGSLKGGRGDWLIEKCTELGAKSVIPLLSKRSPSVSDGRNDRWNRVVTAATKQCQRLHSMVVRNPMDLSDILAEAGSYEAILLADACATSLGKGLPRVEVDWNGLLLIGPEGDFTEEEKEAIIKAGALPVGLGPRRLRVETAAIAMLSAVTLLGDSQCSTGT</sequence>
<comment type="similarity">
    <text evidence="2">Belongs to the RNA methyltransferase RsmE family.</text>
</comment>
<comment type="function">
    <text evidence="9">Specifically methylates the N3 position of the uracil ring of uridine 1498 (m3U1498) in 16S rRNA. Acts on the fully assembled 30S ribosomal subunit.</text>
</comment>
<dbReference type="EMBL" id="JABFUD020000024">
    <property type="protein sequence ID" value="KAI5060740.1"/>
    <property type="molecule type" value="Genomic_DNA"/>
</dbReference>
<dbReference type="CDD" id="cd18084">
    <property type="entry name" value="RsmE-like"/>
    <property type="match status" value="1"/>
</dbReference>
<evidence type="ECO:0000256" key="7">
    <source>
        <dbReference type="ARBA" id="ARBA00022679"/>
    </source>
</evidence>
<dbReference type="Pfam" id="PF04452">
    <property type="entry name" value="Methyltrans_RNA"/>
    <property type="match status" value="1"/>
</dbReference>
<feature type="domain" description="Ribosomal RNA small subunit methyltransferase E methyltransferase" evidence="11">
    <location>
        <begin position="129"/>
        <end position="283"/>
    </location>
</feature>
<keyword evidence="5" id="KW-0698">rRNA processing</keyword>
<keyword evidence="6" id="KW-0489">Methyltransferase</keyword>
<dbReference type="GO" id="GO:0070042">
    <property type="term" value="F:rRNA (uridine-N3-)-methyltransferase activity"/>
    <property type="evidence" value="ECO:0007669"/>
    <property type="project" value="TreeGrafter"/>
</dbReference>
<evidence type="ECO:0000256" key="9">
    <source>
        <dbReference type="ARBA" id="ARBA00025699"/>
    </source>
</evidence>
<evidence type="ECO:0000259" key="12">
    <source>
        <dbReference type="Pfam" id="PF20260"/>
    </source>
</evidence>
<keyword evidence="7" id="KW-0808">Transferase</keyword>
<dbReference type="SUPFAM" id="SSF88697">
    <property type="entry name" value="PUA domain-like"/>
    <property type="match status" value="1"/>
</dbReference>
<evidence type="ECO:0000256" key="5">
    <source>
        <dbReference type="ARBA" id="ARBA00022552"/>
    </source>
</evidence>
<comment type="catalytic activity">
    <reaction evidence="10">
        <text>uridine(1498) in 16S rRNA + S-adenosyl-L-methionine = N(3)-methyluridine(1498) in 16S rRNA + S-adenosyl-L-homocysteine + H(+)</text>
        <dbReference type="Rhea" id="RHEA:42920"/>
        <dbReference type="Rhea" id="RHEA-COMP:10283"/>
        <dbReference type="Rhea" id="RHEA-COMP:10284"/>
        <dbReference type="ChEBI" id="CHEBI:15378"/>
        <dbReference type="ChEBI" id="CHEBI:57856"/>
        <dbReference type="ChEBI" id="CHEBI:59789"/>
        <dbReference type="ChEBI" id="CHEBI:65315"/>
        <dbReference type="ChEBI" id="CHEBI:74502"/>
        <dbReference type="EC" id="2.1.1.193"/>
    </reaction>
</comment>
<evidence type="ECO:0000259" key="11">
    <source>
        <dbReference type="Pfam" id="PF04452"/>
    </source>
</evidence>
<gene>
    <name evidence="13" type="ORF">GOP47_0025160</name>
</gene>
<dbReference type="PANTHER" id="PTHR30027:SF3">
    <property type="entry name" value="16S RRNA (URACIL(1498)-N(3))-METHYLTRANSFERASE"/>
    <property type="match status" value="1"/>
</dbReference>
<keyword evidence="8" id="KW-0949">S-adenosyl-L-methionine</keyword>
<accession>A0A9D4U3L9</accession>
<dbReference type="Gene3D" id="3.40.1280.10">
    <property type="match status" value="1"/>
</dbReference>
<name>A0A9D4U3L9_ADICA</name>